<gene>
    <name evidence="2" type="ORF">BJ964_004894</name>
</gene>
<sequence length="37" mass="3557">MTSVLAAVTLSLAACGSPQAATDGGSGPLKVGIVYSY</sequence>
<evidence type="ECO:0000256" key="1">
    <source>
        <dbReference type="SAM" id="SignalP"/>
    </source>
</evidence>
<accession>A0A7W7HHM9</accession>
<name>A0A7W7HHM9_9ACTN</name>
<organism evidence="2 3">
    <name type="scientific">Actinoplanes lobatus</name>
    <dbReference type="NCBI Taxonomy" id="113568"/>
    <lineage>
        <taxon>Bacteria</taxon>
        <taxon>Bacillati</taxon>
        <taxon>Actinomycetota</taxon>
        <taxon>Actinomycetes</taxon>
        <taxon>Micromonosporales</taxon>
        <taxon>Micromonosporaceae</taxon>
        <taxon>Actinoplanes</taxon>
    </lineage>
</organism>
<feature type="chain" id="PRO_5030718639" evidence="1">
    <location>
        <begin position="21"/>
        <end position="37"/>
    </location>
</feature>
<protein>
    <submittedName>
        <fullName evidence="2">Putative small lipoprotein YifL</fullName>
    </submittedName>
</protein>
<dbReference type="Proteomes" id="UP000590511">
    <property type="component" value="Unassembled WGS sequence"/>
</dbReference>
<feature type="signal peptide" evidence="1">
    <location>
        <begin position="1"/>
        <end position="20"/>
    </location>
</feature>
<evidence type="ECO:0000313" key="3">
    <source>
        <dbReference type="Proteomes" id="UP000590511"/>
    </source>
</evidence>
<dbReference type="AlphaFoldDB" id="A0A7W7HHM9"/>
<comment type="caution">
    <text evidence="2">The sequence shown here is derived from an EMBL/GenBank/DDBJ whole genome shotgun (WGS) entry which is preliminary data.</text>
</comment>
<evidence type="ECO:0000313" key="2">
    <source>
        <dbReference type="EMBL" id="MBB4750733.1"/>
    </source>
</evidence>
<dbReference type="EMBL" id="JACHNC010000001">
    <property type="protein sequence ID" value="MBB4750733.1"/>
    <property type="molecule type" value="Genomic_DNA"/>
</dbReference>
<proteinExistence type="predicted"/>
<keyword evidence="2" id="KW-0449">Lipoprotein</keyword>
<keyword evidence="1" id="KW-0732">Signal</keyword>
<reference evidence="2 3" key="1">
    <citation type="submission" date="2020-08" db="EMBL/GenBank/DDBJ databases">
        <title>Sequencing the genomes of 1000 actinobacteria strains.</title>
        <authorList>
            <person name="Klenk H.-P."/>
        </authorList>
    </citation>
    <scope>NUCLEOTIDE SEQUENCE [LARGE SCALE GENOMIC DNA]</scope>
    <source>
        <strain evidence="2 3">DSM 43150</strain>
    </source>
</reference>